<evidence type="ECO:0000259" key="2">
    <source>
        <dbReference type="SMART" id="SM00507"/>
    </source>
</evidence>
<name>A0A5S9PE63_MYCVN</name>
<accession>A0A5S9PE63</accession>
<organism evidence="3 4">
    <name type="scientific">Mycolicibacterium vanbaalenii</name>
    <name type="common">Mycobacterium vanbaalenii</name>
    <dbReference type="NCBI Taxonomy" id="110539"/>
    <lineage>
        <taxon>Bacteria</taxon>
        <taxon>Bacillati</taxon>
        <taxon>Actinomycetota</taxon>
        <taxon>Actinomycetes</taxon>
        <taxon>Mycobacteriales</taxon>
        <taxon>Mycobacteriaceae</taxon>
        <taxon>Mycolicibacterium</taxon>
    </lineage>
</organism>
<evidence type="ECO:0000313" key="3">
    <source>
        <dbReference type="EMBL" id="CAA0101949.1"/>
    </source>
</evidence>
<proteinExistence type="predicted"/>
<dbReference type="InterPro" id="IPR003870">
    <property type="entry name" value="DUF222"/>
</dbReference>
<protein>
    <recommendedName>
        <fullName evidence="2">HNH nuclease domain-containing protein</fullName>
    </recommendedName>
</protein>
<dbReference type="InterPro" id="IPR003615">
    <property type="entry name" value="HNH_nuc"/>
</dbReference>
<dbReference type="SMART" id="SM00507">
    <property type="entry name" value="HNHc"/>
    <property type="match status" value="1"/>
</dbReference>
<dbReference type="Pfam" id="PF02720">
    <property type="entry name" value="DUF222"/>
    <property type="match status" value="1"/>
</dbReference>
<dbReference type="Proteomes" id="UP000430146">
    <property type="component" value="Unassembled WGS sequence"/>
</dbReference>
<feature type="domain" description="HNH nuclease" evidence="2">
    <location>
        <begin position="189"/>
        <end position="240"/>
    </location>
</feature>
<evidence type="ECO:0000313" key="4">
    <source>
        <dbReference type="Proteomes" id="UP000430146"/>
    </source>
</evidence>
<feature type="compositionally biased region" description="Gly residues" evidence="1">
    <location>
        <begin position="108"/>
        <end position="128"/>
    </location>
</feature>
<dbReference type="AlphaFoldDB" id="A0A5S9PE63"/>
<evidence type="ECO:0000256" key="1">
    <source>
        <dbReference type="SAM" id="MobiDB-lite"/>
    </source>
</evidence>
<dbReference type="CDD" id="cd00085">
    <property type="entry name" value="HNHc"/>
    <property type="match status" value="1"/>
</dbReference>
<feature type="region of interest" description="Disordered" evidence="1">
    <location>
        <begin position="325"/>
        <end position="344"/>
    </location>
</feature>
<dbReference type="EMBL" id="CACSIP010000008">
    <property type="protein sequence ID" value="CAA0101949.1"/>
    <property type="molecule type" value="Genomic_DNA"/>
</dbReference>
<sequence>MQFGSPGDPPGYTSLWARLFSADAALDEKCVQEMAYSVCDRDPRGAEERRADALSALIQQTTMSCLCGDADCEATRGNPPDKNTIIYIVADRDTITAETDSGDAGDPSDGGPGDGDPGQGGPGDGGDPVGEDGDESGPESCAPAAPAFVFGAGILPAVLLSPLMARARIRTVSQPGGALPETRYIPSRALADFIRCRDLTCRFPGCDAPATDSDIDHTVPYPVGPTHASNLKCLCRFHHLLKTFWTGATGWQDRQLPDGTIIWTSPTGHTYTTHPAGAALFPALGPATPVLWDGDPPRNTNTEHRGAMMPRRRHNRAQNRARAITAERRLNDDLVAEHNRPPPF</sequence>
<keyword evidence="4" id="KW-1185">Reference proteome</keyword>
<feature type="region of interest" description="Disordered" evidence="1">
    <location>
        <begin position="97"/>
        <end position="142"/>
    </location>
</feature>
<gene>
    <name evidence="3" type="ORF">AELLOGFF_03384</name>
</gene>
<feature type="region of interest" description="Disordered" evidence="1">
    <location>
        <begin position="297"/>
        <end position="318"/>
    </location>
</feature>
<reference evidence="3 4" key="1">
    <citation type="submission" date="2019-11" db="EMBL/GenBank/DDBJ databases">
        <authorList>
            <person name="Holert J."/>
        </authorList>
    </citation>
    <scope>NUCLEOTIDE SEQUENCE [LARGE SCALE GENOMIC DNA]</scope>
    <source>
        <strain evidence="3">BC8_1</strain>
    </source>
</reference>